<organism evidence="2 3">
    <name type="scientific">Xenorhabdus miraniensis</name>
    <dbReference type="NCBI Taxonomy" id="351674"/>
    <lineage>
        <taxon>Bacteria</taxon>
        <taxon>Pseudomonadati</taxon>
        <taxon>Pseudomonadota</taxon>
        <taxon>Gammaproteobacteria</taxon>
        <taxon>Enterobacterales</taxon>
        <taxon>Morganellaceae</taxon>
        <taxon>Xenorhabdus</taxon>
    </lineage>
</organism>
<dbReference type="AlphaFoldDB" id="A0A2D0JJN2"/>
<name>A0A2D0JJN2_9GAMM</name>
<accession>A0A2D0JJN2</accession>
<evidence type="ECO:0000313" key="3">
    <source>
        <dbReference type="Proteomes" id="UP000221980"/>
    </source>
</evidence>
<sequence>MNYLDDEYFKDQATSPSGETTILHKYSQEWILMRSAMNNYALRFRRQFYSLEELISDLANILGIDTEDIDPSDSLIEWGLDSIRTMELANIWQAKGITVKFAELISAPYLDTWLSILNHAPIIQLPNELPSSGTGPFALTSVQHAYWIGRENHFPLDGVVIKYLTKERDNESERQQEMRHSFWHNGSLYHANV</sequence>
<dbReference type="SUPFAM" id="SSF47336">
    <property type="entry name" value="ACP-like"/>
    <property type="match status" value="1"/>
</dbReference>
<dbReference type="InterPro" id="IPR009081">
    <property type="entry name" value="PP-bd_ACP"/>
</dbReference>
<evidence type="ECO:0000259" key="1">
    <source>
        <dbReference type="Pfam" id="PF00550"/>
    </source>
</evidence>
<protein>
    <submittedName>
        <fullName evidence="2">Pyochelin synthetase E</fullName>
    </submittedName>
</protein>
<keyword evidence="3" id="KW-1185">Reference proteome</keyword>
<proteinExistence type="predicted"/>
<dbReference type="Pfam" id="PF00550">
    <property type="entry name" value="PP-binding"/>
    <property type="match status" value="1"/>
</dbReference>
<comment type="caution">
    <text evidence="2">The sequence shown here is derived from an EMBL/GenBank/DDBJ whole genome shotgun (WGS) entry which is preliminary data.</text>
</comment>
<dbReference type="Proteomes" id="UP000221980">
    <property type="component" value="Unassembled WGS sequence"/>
</dbReference>
<dbReference type="InterPro" id="IPR036736">
    <property type="entry name" value="ACP-like_sf"/>
</dbReference>
<feature type="domain" description="Carrier" evidence="1">
    <location>
        <begin position="53"/>
        <end position="108"/>
    </location>
</feature>
<reference evidence="2 3" key="1">
    <citation type="journal article" date="2017" name="Nat. Microbiol.">
        <title>Natural product diversity associated with the nematode symbionts Photorhabdus and Xenorhabdus.</title>
        <authorList>
            <person name="Tobias N.J."/>
            <person name="Wolff H."/>
            <person name="Djahanschiri B."/>
            <person name="Grundmann F."/>
            <person name="Kronenwerth M."/>
            <person name="Shi Y.M."/>
            <person name="Simonyi S."/>
            <person name="Grun P."/>
            <person name="Shapiro-Ilan D."/>
            <person name="Pidot S.J."/>
            <person name="Stinear T.P."/>
            <person name="Ebersberger I."/>
            <person name="Bode H.B."/>
        </authorList>
    </citation>
    <scope>NUCLEOTIDE SEQUENCE [LARGE SCALE GENOMIC DNA]</scope>
    <source>
        <strain evidence="2 3">DSM 17902</strain>
    </source>
</reference>
<dbReference type="Gene3D" id="1.10.1200.10">
    <property type="entry name" value="ACP-like"/>
    <property type="match status" value="1"/>
</dbReference>
<dbReference type="EMBL" id="NITZ01000042">
    <property type="protein sequence ID" value="PHM46492.1"/>
    <property type="molecule type" value="Genomic_DNA"/>
</dbReference>
<evidence type="ECO:0000313" key="2">
    <source>
        <dbReference type="EMBL" id="PHM46492.1"/>
    </source>
</evidence>
<gene>
    <name evidence="2" type="ORF">Xmir_04212</name>
</gene>